<keyword evidence="1" id="KW-0175">Coiled coil</keyword>
<accession>A0ABN3KQV1</accession>
<dbReference type="Proteomes" id="UP001501358">
    <property type="component" value="Unassembled WGS sequence"/>
</dbReference>
<evidence type="ECO:0000313" key="4">
    <source>
        <dbReference type="Proteomes" id="UP001501358"/>
    </source>
</evidence>
<feature type="compositionally biased region" description="Basic and acidic residues" evidence="2">
    <location>
        <begin position="420"/>
        <end position="432"/>
    </location>
</feature>
<evidence type="ECO:0000256" key="1">
    <source>
        <dbReference type="SAM" id="Coils"/>
    </source>
</evidence>
<feature type="compositionally biased region" description="Low complexity" evidence="2">
    <location>
        <begin position="408"/>
        <end position="418"/>
    </location>
</feature>
<comment type="caution">
    <text evidence="3">The sequence shown here is derived from an EMBL/GenBank/DDBJ whole genome shotgun (WGS) entry which is preliminary data.</text>
</comment>
<feature type="region of interest" description="Disordered" evidence="2">
    <location>
        <begin position="405"/>
        <end position="432"/>
    </location>
</feature>
<dbReference type="EMBL" id="BAAATA010000001">
    <property type="protein sequence ID" value="GAA2470004.1"/>
    <property type="molecule type" value="Genomic_DNA"/>
</dbReference>
<protein>
    <recommendedName>
        <fullName evidence="5">CHAD domain-containing protein</fullName>
    </recommendedName>
</protein>
<evidence type="ECO:0000313" key="3">
    <source>
        <dbReference type="EMBL" id="GAA2470004.1"/>
    </source>
</evidence>
<feature type="coiled-coil region" evidence="1">
    <location>
        <begin position="223"/>
        <end position="250"/>
    </location>
</feature>
<sequence>MAVDPAGPVMSREEVDRALARLGAERESVESALSALQDHSGRRLLEGADLSGVTEEHWAGAEEAVSRLWAHFETWDAALARAREVRGRRSRPSREELAELTELLRGSGVTVPGGPGRPSERTGLEVLVERMNEQYARAMAVVTAAEAVWSSLPARIDLLTAELRRVRSLAHALGMHPGGHPAADGLDELADELARTRDEALRDPLRFWRPLPSGGGRVAVGGYGRAERRLEEIRREVETVMHVREDADQRLLRVRDVLSRADRTLNEARAARGEVLAGIAAVEVPAVTGAPASLHRQLVTASEYRRDGQWHRLSPVLDRLEEEADAELVRARESLAAVTEPLAVRARLRGELDSCRSRVNRFGYDGDPELVEHHDRARRLLWSAPCDLRAAERAVRRYRQAAAELLPADRGGPAGPRAGFRKDTGPRDGARR</sequence>
<dbReference type="RefSeq" id="WP_344381160.1">
    <property type="nucleotide sequence ID" value="NZ_BAAATA010000001.1"/>
</dbReference>
<gene>
    <name evidence="3" type="ORF">GCM10010406_01880</name>
</gene>
<organism evidence="3 4">
    <name type="scientific">Streptomyces thermolineatus</name>
    <dbReference type="NCBI Taxonomy" id="44033"/>
    <lineage>
        <taxon>Bacteria</taxon>
        <taxon>Bacillati</taxon>
        <taxon>Actinomycetota</taxon>
        <taxon>Actinomycetes</taxon>
        <taxon>Kitasatosporales</taxon>
        <taxon>Streptomycetaceae</taxon>
        <taxon>Streptomyces</taxon>
    </lineage>
</organism>
<name>A0ABN3KQV1_9ACTN</name>
<evidence type="ECO:0000256" key="2">
    <source>
        <dbReference type="SAM" id="MobiDB-lite"/>
    </source>
</evidence>
<keyword evidence="4" id="KW-1185">Reference proteome</keyword>
<proteinExistence type="predicted"/>
<reference evidence="3 4" key="1">
    <citation type="journal article" date="2019" name="Int. J. Syst. Evol. Microbiol.">
        <title>The Global Catalogue of Microorganisms (GCM) 10K type strain sequencing project: providing services to taxonomists for standard genome sequencing and annotation.</title>
        <authorList>
            <consortium name="The Broad Institute Genomics Platform"/>
            <consortium name="The Broad Institute Genome Sequencing Center for Infectious Disease"/>
            <person name="Wu L."/>
            <person name="Ma J."/>
        </authorList>
    </citation>
    <scope>NUCLEOTIDE SEQUENCE [LARGE SCALE GENOMIC DNA]</scope>
    <source>
        <strain evidence="3 4">JCM 6307</strain>
    </source>
</reference>
<evidence type="ECO:0008006" key="5">
    <source>
        <dbReference type="Google" id="ProtNLM"/>
    </source>
</evidence>